<organism evidence="10 11">
    <name type="scientific">Morella rubra</name>
    <name type="common">Chinese bayberry</name>
    <dbReference type="NCBI Taxonomy" id="262757"/>
    <lineage>
        <taxon>Eukaryota</taxon>
        <taxon>Viridiplantae</taxon>
        <taxon>Streptophyta</taxon>
        <taxon>Embryophyta</taxon>
        <taxon>Tracheophyta</taxon>
        <taxon>Spermatophyta</taxon>
        <taxon>Magnoliopsida</taxon>
        <taxon>eudicotyledons</taxon>
        <taxon>Gunneridae</taxon>
        <taxon>Pentapetalae</taxon>
        <taxon>rosids</taxon>
        <taxon>fabids</taxon>
        <taxon>Fagales</taxon>
        <taxon>Myricaceae</taxon>
        <taxon>Morella</taxon>
    </lineage>
</organism>
<evidence type="ECO:0000259" key="8">
    <source>
        <dbReference type="Pfam" id="PF03828"/>
    </source>
</evidence>
<evidence type="ECO:0000256" key="1">
    <source>
        <dbReference type="ARBA" id="ARBA00001936"/>
    </source>
</evidence>
<dbReference type="Gene3D" id="3.30.460.10">
    <property type="entry name" value="Beta Polymerase, domain 2"/>
    <property type="match status" value="1"/>
</dbReference>
<dbReference type="SUPFAM" id="SSF81301">
    <property type="entry name" value="Nucleotidyltransferase"/>
    <property type="match status" value="1"/>
</dbReference>
<gene>
    <name evidence="10" type="ORF">CJ030_MR4G002173</name>
</gene>
<dbReference type="InterPro" id="IPR045862">
    <property type="entry name" value="Trf4-like"/>
</dbReference>
<dbReference type="GO" id="GO:0031499">
    <property type="term" value="C:TRAMP complex"/>
    <property type="evidence" value="ECO:0007669"/>
    <property type="project" value="TreeGrafter"/>
</dbReference>
<dbReference type="PANTHER" id="PTHR23092">
    <property type="entry name" value="POLY(A) RNA POLYMERASE"/>
    <property type="match status" value="1"/>
</dbReference>
<feature type="compositionally biased region" description="Basic and acidic residues" evidence="7">
    <location>
        <begin position="496"/>
        <end position="508"/>
    </location>
</feature>
<name>A0A6A1VXI5_9ROSI</name>
<evidence type="ECO:0000256" key="3">
    <source>
        <dbReference type="ARBA" id="ARBA00012388"/>
    </source>
</evidence>
<reference evidence="10 11" key="1">
    <citation type="journal article" date="2019" name="Plant Biotechnol. J.">
        <title>The red bayberry genome and genetic basis of sex determination.</title>
        <authorList>
            <person name="Jia H.M."/>
            <person name="Jia H.J."/>
            <person name="Cai Q.L."/>
            <person name="Wang Y."/>
            <person name="Zhao H.B."/>
            <person name="Yang W.F."/>
            <person name="Wang G.Y."/>
            <person name="Li Y.H."/>
            <person name="Zhan D.L."/>
            <person name="Shen Y.T."/>
            <person name="Niu Q.F."/>
            <person name="Chang L."/>
            <person name="Qiu J."/>
            <person name="Zhao L."/>
            <person name="Xie H.B."/>
            <person name="Fu W.Y."/>
            <person name="Jin J."/>
            <person name="Li X.W."/>
            <person name="Jiao Y."/>
            <person name="Zhou C.C."/>
            <person name="Tu T."/>
            <person name="Chai C.Y."/>
            <person name="Gao J.L."/>
            <person name="Fan L.J."/>
            <person name="van de Weg E."/>
            <person name="Wang J.Y."/>
            <person name="Gao Z.S."/>
        </authorList>
    </citation>
    <scope>NUCLEOTIDE SEQUENCE [LARGE SCALE GENOMIC DNA]</scope>
    <source>
        <tissue evidence="10">Leaves</tissue>
    </source>
</reference>
<dbReference type="GO" id="GO:0031123">
    <property type="term" value="P:RNA 3'-end processing"/>
    <property type="evidence" value="ECO:0007669"/>
    <property type="project" value="TreeGrafter"/>
</dbReference>
<evidence type="ECO:0000256" key="6">
    <source>
        <dbReference type="ARBA" id="ARBA00022842"/>
    </source>
</evidence>
<evidence type="ECO:0000259" key="9">
    <source>
        <dbReference type="Pfam" id="PF22600"/>
    </source>
</evidence>
<dbReference type="GO" id="GO:1990817">
    <property type="term" value="F:poly(A) RNA polymerase activity"/>
    <property type="evidence" value="ECO:0007669"/>
    <property type="project" value="UniProtKB-EC"/>
</dbReference>
<dbReference type="Proteomes" id="UP000516437">
    <property type="component" value="Chromosome 4"/>
</dbReference>
<feature type="region of interest" description="Disordered" evidence="7">
    <location>
        <begin position="456"/>
        <end position="533"/>
    </location>
</feature>
<dbReference type="OrthoDB" id="273917at2759"/>
<evidence type="ECO:0000256" key="7">
    <source>
        <dbReference type="SAM" id="MobiDB-lite"/>
    </source>
</evidence>
<dbReference type="AlphaFoldDB" id="A0A6A1VXI5"/>
<evidence type="ECO:0000256" key="2">
    <source>
        <dbReference type="ARBA" id="ARBA00008593"/>
    </source>
</evidence>
<dbReference type="InterPro" id="IPR002058">
    <property type="entry name" value="PAP_assoc"/>
</dbReference>
<dbReference type="GO" id="GO:0043634">
    <property type="term" value="P:polyadenylation-dependent ncRNA catabolic process"/>
    <property type="evidence" value="ECO:0007669"/>
    <property type="project" value="TreeGrafter"/>
</dbReference>
<dbReference type="Gene3D" id="1.10.1410.10">
    <property type="match status" value="1"/>
</dbReference>
<dbReference type="Pfam" id="PF22600">
    <property type="entry name" value="MTPAP-like_central"/>
    <property type="match status" value="1"/>
</dbReference>
<dbReference type="EC" id="2.7.7.19" evidence="3"/>
<dbReference type="Pfam" id="PF03828">
    <property type="entry name" value="PAP_assoc"/>
    <property type="match status" value="1"/>
</dbReference>
<comment type="cofactor">
    <cofactor evidence="1">
        <name>Mn(2+)</name>
        <dbReference type="ChEBI" id="CHEBI:29035"/>
    </cofactor>
</comment>
<dbReference type="EMBL" id="RXIC02000022">
    <property type="protein sequence ID" value="KAB1216587.1"/>
    <property type="molecule type" value="Genomic_DNA"/>
</dbReference>
<dbReference type="GO" id="GO:0046872">
    <property type="term" value="F:metal ion binding"/>
    <property type="evidence" value="ECO:0007669"/>
    <property type="project" value="UniProtKB-KW"/>
</dbReference>
<dbReference type="InterPro" id="IPR054708">
    <property type="entry name" value="MTPAP-like_central"/>
</dbReference>
<accession>A0A6A1VXI5</accession>
<keyword evidence="6" id="KW-0460">Magnesium</keyword>
<dbReference type="SUPFAM" id="SSF81631">
    <property type="entry name" value="PAP/OAS1 substrate-binding domain"/>
    <property type="match status" value="1"/>
</dbReference>
<evidence type="ECO:0000313" key="10">
    <source>
        <dbReference type="EMBL" id="KAB1216587.1"/>
    </source>
</evidence>
<dbReference type="CDD" id="cd05402">
    <property type="entry name" value="NT_PAP_TUTase"/>
    <property type="match status" value="1"/>
</dbReference>
<keyword evidence="11" id="KW-1185">Reference proteome</keyword>
<feature type="domain" description="Poly(A) RNA polymerase mitochondrial-like central palm" evidence="9">
    <location>
        <begin position="114"/>
        <end position="238"/>
    </location>
</feature>
<feature type="compositionally biased region" description="Basic and acidic residues" evidence="7">
    <location>
        <begin position="479"/>
        <end position="488"/>
    </location>
</feature>
<evidence type="ECO:0000256" key="5">
    <source>
        <dbReference type="ARBA" id="ARBA00022723"/>
    </source>
</evidence>
<dbReference type="FunFam" id="1.10.1410.10:FF:000009">
    <property type="entry name" value="Poly(A) RNA polymerase cid14"/>
    <property type="match status" value="1"/>
</dbReference>
<proteinExistence type="inferred from homology"/>
<dbReference type="GO" id="GO:0005730">
    <property type="term" value="C:nucleolus"/>
    <property type="evidence" value="ECO:0007669"/>
    <property type="project" value="TreeGrafter"/>
</dbReference>
<dbReference type="PANTHER" id="PTHR23092:SF15">
    <property type="entry name" value="INACTIVE NON-CANONICAL POLY(A) RNA POLYMERASE PROTEIN TRF4-2-RELATED"/>
    <property type="match status" value="1"/>
</dbReference>
<keyword evidence="5" id="KW-0479">Metal-binding</keyword>
<dbReference type="GO" id="GO:0003729">
    <property type="term" value="F:mRNA binding"/>
    <property type="evidence" value="ECO:0007669"/>
    <property type="project" value="TreeGrafter"/>
</dbReference>
<sequence>MEEGTTETQTYVYETLRPLSLSTADKSPPSDQLEPYTVFRNEISLATLNSDSRETVAPDFFSLDVGAGGVDNSEPIYATPAREAKTPSWEAGTPRLERGWFRGNFKFKSPMLQLHKEILDFCDFLSPTPEEQAARSTAVKCVFDVIKHIWPHSKVEVFGSFKTGLYLPTSDIDVVILDSGLEHPQKGLLALSRALSQRGIAKNIQVIGKARVPIVKFVEKTSGVAFDISFDALNGPKAADFIKDGVSKWPPLRPLCLILKVFLQQRELNEVYSGGIGSYALLTMLMAMLRSLPECHTSLEHNLGVLLVHFFDFYGRKLNTSDVGVSCKGAGTFFSKSSKGFTNKGRAFLIAIEDPQAPENDVGKNSFNYFQIRSAFVMAYTTLTNPKIIMGLGPNRSILGTIIRPDPVLLERKGGCNGEVTFDSLLPGAGEPLQHWHGDQHQILCNWQLDDDEELLPRGNDMAGESSRSLGKKRKASRKEKSSKKVKENGNVAKVGQEDKGSRREAGTKKNRWRHNRDANGFGRHTSGSPWSR</sequence>
<dbReference type="InterPro" id="IPR043519">
    <property type="entry name" value="NT_sf"/>
</dbReference>
<keyword evidence="4" id="KW-0808">Transferase</keyword>
<evidence type="ECO:0000313" key="11">
    <source>
        <dbReference type="Proteomes" id="UP000516437"/>
    </source>
</evidence>
<evidence type="ECO:0000256" key="4">
    <source>
        <dbReference type="ARBA" id="ARBA00022679"/>
    </source>
</evidence>
<comment type="similarity">
    <text evidence="2">Belongs to the DNA polymerase type-B-like family.</text>
</comment>
<comment type="caution">
    <text evidence="10">The sequence shown here is derived from an EMBL/GenBank/DDBJ whole genome shotgun (WGS) entry which is preliminary data.</text>
</comment>
<feature type="domain" description="PAP-associated" evidence="8">
    <location>
        <begin position="302"/>
        <end position="360"/>
    </location>
</feature>
<dbReference type="FunFam" id="3.30.460.10:FF:000006">
    <property type="entry name" value="non-canonical poly(A) RNA polymerase PAPD5"/>
    <property type="match status" value="1"/>
</dbReference>
<protein>
    <recommendedName>
        <fullName evidence="3">polynucleotide adenylyltransferase</fullName>
        <ecNumber evidence="3">2.7.7.19</ecNumber>
    </recommendedName>
</protein>